<dbReference type="PROSITE" id="PS00109">
    <property type="entry name" value="PROTEIN_KINASE_TYR"/>
    <property type="match status" value="1"/>
</dbReference>
<name>A0AAD5UQV4_9APHY</name>
<gene>
    <name evidence="3" type="ORF">NLI96_g11920</name>
</gene>
<organism evidence="3 4">
    <name type="scientific">Meripilus lineatus</name>
    <dbReference type="NCBI Taxonomy" id="2056292"/>
    <lineage>
        <taxon>Eukaryota</taxon>
        <taxon>Fungi</taxon>
        <taxon>Dikarya</taxon>
        <taxon>Basidiomycota</taxon>
        <taxon>Agaricomycotina</taxon>
        <taxon>Agaricomycetes</taxon>
        <taxon>Polyporales</taxon>
        <taxon>Meripilaceae</taxon>
        <taxon>Meripilus</taxon>
    </lineage>
</organism>
<dbReference type="GO" id="GO:0005524">
    <property type="term" value="F:ATP binding"/>
    <property type="evidence" value="ECO:0007669"/>
    <property type="project" value="InterPro"/>
</dbReference>
<feature type="compositionally biased region" description="Polar residues" evidence="1">
    <location>
        <begin position="8"/>
        <end position="18"/>
    </location>
</feature>
<dbReference type="InterPro" id="IPR001245">
    <property type="entry name" value="Ser-Thr/Tyr_kinase_cat_dom"/>
</dbReference>
<feature type="region of interest" description="Disordered" evidence="1">
    <location>
        <begin position="1"/>
        <end position="59"/>
    </location>
</feature>
<feature type="domain" description="Protein kinase" evidence="2">
    <location>
        <begin position="181"/>
        <end position="452"/>
    </location>
</feature>
<dbReference type="SUPFAM" id="SSF56112">
    <property type="entry name" value="Protein kinase-like (PK-like)"/>
    <property type="match status" value="1"/>
</dbReference>
<feature type="compositionally biased region" description="Basic and acidic residues" evidence="1">
    <location>
        <begin position="38"/>
        <end position="52"/>
    </location>
</feature>
<dbReference type="AlphaFoldDB" id="A0AAD5UQV4"/>
<evidence type="ECO:0000256" key="1">
    <source>
        <dbReference type="SAM" id="MobiDB-lite"/>
    </source>
</evidence>
<evidence type="ECO:0000313" key="4">
    <source>
        <dbReference type="Proteomes" id="UP001212997"/>
    </source>
</evidence>
<dbReference type="GO" id="GO:0004674">
    <property type="term" value="F:protein serine/threonine kinase activity"/>
    <property type="evidence" value="ECO:0007669"/>
    <property type="project" value="TreeGrafter"/>
</dbReference>
<dbReference type="InterPro" id="IPR008266">
    <property type="entry name" value="Tyr_kinase_AS"/>
</dbReference>
<reference evidence="3" key="1">
    <citation type="submission" date="2022-07" db="EMBL/GenBank/DDBJ databases">
        <title>Genome Sequence of Physisporinus lineatus.</title>
        <authorList>
            <person name="Buettner E."/>
        </authorList>
    </citation>
    <scope>NUCLEOTIDE SEQUENCE</scope>
    <source>
        <strain evidence="3">VT162</strain>
    </source>
</reference>
<dbReference type="PROSITE" id="PS50011">
    <property type="entry name" value="PROTEIN_KINASE_DOM"/>
    <property type="match status" value="1"/>
</dbReference>
<dbReference type="PANTHER" id="PTHR44329">
    <property type="entry name" value="SERINE/THREONINE-PROTEIN KINASE TNNI3K-RELATED"/>
    <property type="match status" value="1"/>
</dbReference>
<dbReference type="EMBL" id="JANAWD010000878">
    <property type="protein sequence ID" value="KAJ3475309.1"/>
    <property type="molecule type" value="Genomic_DNA"/>
</dbReference>
<dbReference type="InterPro" id="IPR051681">
    <property type="entry name" value="Ser/Thr_Kinases-Pseudokinases"/>
</dbReference>
<dbReference type="InterPro" id="IPR000719">
    <property type="entry name" value="Prot_kinase_dom"/>
</dbReference>
<evidence type="ECO:0000259" key="2">
    <source>
        <dbReference type="PROSITE" id="PS50011"/>
    </source>
</evidence>
<dbReference type="Proteomes" id="UP001212997">
    <property type="component" value="Unassembled WGS sequence"/>
</dbReference>
<protein>
    <recommendedName>
        <fullName evidence="2">Protein kinase domain-containing protein</fullName>
    </recommendedName>
</protein>
<accession>A0AAD5UQV4</accession>
<keyword evidence="4" id="KW-1185">Reference proteome</keyword>
<dbReference type="InterPro" id="IPR011009">
    <property type="entry name" value="Kinase-like_dom_sf"/>
</dbReference>
<evidence type="ECO:0000313" key="3">
    <source>
        <dbReference type="EMBL" id="KAJ3475309.1"/>
    </source>
</evidence>
<dbReference type="Gene3D" id="1.10.510.10">
    <property type="entry name" value="Transferase(Phosphotransferase) domain 1"/>
    <property type="match status" value="1"/>
</dbReference>
<sequence>MGHPPLSHISSVPPNSKTPTDDSGRNAPPAGDPVSNRSHQDQDITRNPRNIKETCPTPPKHGVFRDLRFSLRRLFAIVAVAVTTFFPGHKQAVTTQLLDSRGSSVQETHRLIKGDIRHIISKGDAESQKALESRVRTLLEVIVTTDLDLEPNFPLSLSDAQYVVDSLQQILAASDVLDLSENDREDYGPGGLHDIFRSEFQARPVVLKHPRAFGMVRPSQRKTLEDEFRQRSLIAFNIHHENILPVLGIVDDPAFNGISLVSPWMDLGDLRGHLDRMTTSGRMSGSELLLGIARGLEYMHKHGVVHSDIRGSNVLINSSGIAQLTPFGSSAVFSEDNFSSPGLQSPIAWMAPELFDPKRFGLKSASPSLATDVYAFGCTCVELYTSQSPFPELRDAEILTNVLRGLKPQRPNMHGQTMSDSLWEFLRKCWDRNASRRPSISEAVSILIDLVE</sequence>
<dbReference type="Pfam" id="PF07714">
    <property type="entry name" value="PK_Tyr_Ser-Thr"/>
    <property type="match status" value="1"/>
</dbReference>
<proteinExistence type="predicted"/>
<comment type="caution">
    <text evidence="3">The sequence shown here is derived from an EMBL/GenBank/DDBJ whole genome shotgun (WGS) entry which is preliminary data.</text>
</comment>